<keyword evidence="4" id="KW-1185">Reference proteome</keyword>
<protein>
    <submittedName>
        <fullName evidence="3">Unnamed protein product</fullName>
    </submittedName>
</protein>
<dbReference type="AlphaFoldDB" id="A0A9W6XSL3"/>
<name>A0A9W6XSL3_9STRA</name>
<dbReference type="InterPro" id="IPR057670">
    <property type="entry name" value="SH3_retrovirus"/>
</dbReference>
<feature type="region of interest" description="Disordered" evidence="1">
    <location>
        <begin position="51"/>
        <end position="86"/>
    </location>
</feature>
<accession>A0A9W6XSL3</accession>
<dbReference type="Proteomes" id="UP001165121">
    <property type="component" value="Unassembled WGS sequence"/>
</dbReference>
<organism evidence="3 4">
    <name type="scientific">Phytophthora fragariaefolia</name>
    <dbReference type="NCBI Taxonomy" id="1490495"/>
    <lineage>
        <taxon>Eukaryota</taxon>
        <taxon>Sar</taxon>
        <taxon>Stramenopiles</taxon>
        <taxon>Oomycota</taxon>
        <taxon>Peronosporomycetes</taxon>
        <taxon>Peronosporales</taxon>
        <taxon>Peronosporaceae</taxon>
        <taxon>Phytophthora</taxon>
    </lineage>
</organism>
<reference evidence="3" key="1">
    <citation type="submission" date="2023-04" db="EMBL/GenBank/DDBJ databases">
        <title>Phytophthora fragariaefolia NBRC 109709.</title>
        <authorList>
            <person name="Ichikawa N."/>
            <person name="Sato H."/>
            <person name="Tonouchi N."/>
        </authorList>
    </citation>
    <scope>NUCLEOTIDE SEQUENCE</scope>
    <source>
        <strain evidence="3">NBRC 109709</strain>
    </source>
</reference>
<proteinExistence type="predicted"/>
<evidence type="ECO:0000259" key="2">
    <source>
        <dbReference type="Pfam" id="PF25597"/>
    </source>
</evidence>
<comment type="caution">
    <text evidence="3">The sequence shown here is derived from an EMBL/GenBank/DDBJ whole genome shotgun (WGS) entry which is preliminary data.</text>
</comment>
<dbReference type="EMBL" id="BSXT01001717">
    <property type="protein sequence ID" value="GMF44609.1"/>
    <property type="molecule type" value="Genomic_DNA"/>
</dbReference>
<evidence type="ECO:0000313" key="4">
    <source>
        <dbReference type="Proteomes" id="UP001165121"/>
    </source>
</evidence>
<dbReference type="Pfam" id="PF25597">
    <property type="entry name" value="SH3_retrovirus"/>
    <property type="match status" value="1"/>
</dbReference>
<evidence type="ECO:0000313" key="3">
    <source>
        <dbReference type="EMBL" id="GMF44609.1"/>
    </source>
</evidence>
<feature type="compositionally biased region" description="Basic and acidic residues" evidence="1">
    <location>
        <begin position="66"/>
        <end position="86"/>
    </location>
</feature>
<sequence length="86" mass="9771">MAYRVYDMEAGKVVISRDVTFNKSSFDGPKTVDDGDFDAVTDSFDSMHVCEESGPRVSKQVGKRKSPPEHKDRDDVRRPHDIQQLI</sequence>
<feature type="domain" description="Retroviral polymerase SH3-like" evidence="2">
    <location>
        <begin position="2"/>
        <end position="30"/>
    </location>
</feature>
<gene>
    <name evidence="3" type="ORF">Pfra01_001561600</name>
</gene>
<evidence type="ECO:0000256" key="1">
    <source>
        <dbReference type="SAM" id="MobiDB-lite"/>
    </source>
</evidence>